<dbReference type="AlphaFoldDB" id="A0A0E9RU85"/>
<keyword evidence="1" id="KW-1133">Transmembrane helix</keyword>
<proteinExistence type="predicted"/>
<keyword evidence="1" id="KW-0812">Transmembrane</keyword>
<evidence type="ECO:0000313" key="2">
    <source>
        <dbReference type="EMBL" id="JAH32714.1"/>
    </source>
</evidence>
<organism evidence="2">
    <name type="scientific">Anguilla anguilla</name>
    <name type="common">European freshwater eel</name>
    <name type="synonym">Muraena anguilla</name>
    <dbReference type="NCBI Taxonomy" id="7936"/>
    <lineage>
        <taxon>Eukaryota</taxon>
        <taxon>Metazoa</taxon>
        <taxon>Chordata</taxon>
        <taxon>Craniata</taxon>
        <taxon>Vertebrata</taxon>
        <taxon>Euteleostomi</taxon>
        <taxon>Actinopterygii</taxon>
        <taxon>Neopterygii</taxon>
        <taxon>Teleostei</taxon>
        <taxon>Anguilliformes</taxon>
        <taxon>Anguillidae</taxon>
        <taxon>Anguilla</taxon>
    </lineage>
</organism>
<dbReference type="EMBL" id="GBXM01070975">
    <property type="protein sequence ID" value="JAH37602.1"/>
    <property type="molecule type" value="Transcribed_RNA"/>
</dbReference>
<reference evidence="2" key="2">
    <citation type="journal article" date="2015" name="Fish Shellfish Immunol.">
        <title>Early steps in the European eel (Anguilla anguilla)-Vibrio vulnificus interaction in the gills: Role of the RtxA13 toxin.</title>
        <authorList>
            <person name="Callol A."/>
            <person name="Pajuelo D."/>
            <person name="Ebbesson L."/>
            <person name="Teles M."/>
            <person name="MacKenzie S."/>
            <person name="Amaro C."/>
        </authorList>
    </citation>
    <scope>NUCLEOTIDE SEQUENCE</scope>
</reference>
<sequence>MNEHSHSMTFNQFNPITNIFIFCAVSMHCISYVRSNTQ</sequence>
<name>A0A0E9RU85_ANGAN</name>
<keyword evidence="1" id="KW-0472">Membrane</keyword>
<protein>
    <submittedName>
        <fullName evidence="2">Uncharacterized protein</fullName>
    </submittedName>
</protein>
<feature type="transmembrane region" description="Helical" evidence="1">
    <location>
        <begin position="12"/>
        <end position="33"/>
    </location>
</feature>
<dbReference type="EMBL" id="GBXM01075863">
    <property type="protein sequence ID" value="JAH32714.1"/>
    <property type="molecule type" value="Transcribed_RNA"/>
</dbReference>
<accession>A0A0E9RU85</accession>
<reference evidence="2" key="1">
    <citation type="submission" date="2014-11" db="EMBL/GenBank/DDBJ databases">
        <authorList>
            <person name="Amaro Gonzalez C."/>
        </authorList>
    </citation>
    <scope>NUCLEOTIDE SEQUENCE</scope>
</reference>
<evidence type="ECO:0000256" key="1">
    <source>
        <dbReference type="SAM" id="Phobius"/>
    </source>
</evidence>